<dbReference type="Proteomes" id="UP001228581">
    <property type="component" value="Unassembled WGS sequence"/>
</dbReference>
<comment type="caution">
    <text evidence="1">The sequence shown here is derived from an EMBL/GenBank/DDBJ whole genome shotgun (WGS) entry which is preliminary data.</text>
</comment>
<protein>
    <recommendedName>
        <fullName evidence="3">Lipoprotein</fullName>
    </recommendedName>
</protein>
<accession>A0ABT7CLF3</accession>
<dbReference type="RefSeq" id="WP_313997860.1">
    <property type="nucleotide sequence ID" value="NZ_JASJOR010000005.1"/>
</dbReference>
<evidence type="ECO:0000313" key="1">
    <source>
        <dbReference type="EMBL" id="MDJ1494580.1"/>
    </source>
</evidence>
<gene>
    <name evidence="1" type="ORF">QNI19_16665</name>
</gene>
<dbReference type="EMBL" id="JASJOT010000010">
    <property type="protein sequence ID" value="MDJ1494580.1"/>
    <property type="molecule type" value="Genomic_DNA"/>
</dbReference>
<organism evidence="1 2">
    <name type="scientific">Xanthocytophaga flava</name>
    <dbReference type="NCBI Taxonomy" id="3048013"/>
    <lineage>
        <taxon>Bacteria</taxon>
        <taxon>Pseudomonadati</taxon>
        <taxon>Bacteroidota</taxon>
        <taxon>Cytophagia</taxon>
        <taxon>Cytophagales</taxon>
        <taxon>Rhodocytophagaceae</taxon>
        <taxon>Xanthocytophaga</taxon>
    </lineage>
</organism>
<proteinExistence type="predicted"/>
<reference evidence="1 2" key="1">
    <citation type="submission" date="2023-05" db="EMBL/GenBank/DDBJ databases">
        <authorList>
            <person name="Zhang X."/>
        </authorList>
    </citation>
    <scope>NUCLEOTIDE SEQUENCE [LARGE SCALE GENOMIC DNA]</scope>
    <source>
        <strain evidence="1 2">DM2B3-1</strain>
    </source>
</reference>
<keyword evidence="2" id="KW-1185">Reference proteome</keyword>
<name>A0ABT7CLF3_9BACT</name>
<sequence>MDKHIITLIVRELSIPLLTKKIFFLFSPFLLFYSACRNKTTGSALPVSSVGYENPAYTYLPDKKFVFETRRIKDGRLLWKDTITLQVFAEKLSNAPSQDKITWAYSDRVSVVTGMIQNDTMVWMHPPREGRYKLTELIPFPSIKLPIQTGKQWDYQLDAGEHYSDSNSLVWKEDLHFDQTYEIEGTKAFSSKFGLIDCSVVKATGVCKYGKTQLYSLYNNRYGFVYLEGILLNGSSIEIELLDVLDTKWSQNASAPSL</sequence>
<evidence type="ECO:0008006" key="3">
    <source>
        <dbReference type="Google" id="ProtNLM"/>
    </source>
</evidence>
<evidence type="ECO:0000313" key="2">
    <source>
        <dbReference type="Proteomes" id="UP001228581"/>
    </source>
</evidence>